<dbReference type="InterPro" id="IPR000719">
    <property type="entry name" value="Prot_kinase_dom"/>
</dbReference>
<dbReference type="PROSITE" id="PS50011">
    <property type="entry name" value="PROTEIN_KINASE_DOM"/>
    <property type="match status" value="1"/>
</dbReference>
<evidence type="ECO:0000256" key="1">
    <source>
        <dbReference type="SAM" id="MobiDB-lite"/>
    </source>
</evidence>
<dbReference type="GO" id="GO:0004672">
    <property type="term" value="F:protein kinase activity"/>
    <property type="evidence" value="ECO:0007669"/>
    <property type="project" value="InterPro"/>
</dbReference>
<comment type="caution">
    <text evidence="3">The sequence shown here is derived from an EMBL/GenBank/DDBJ whole genome shotgun (WGS) entry which is preliminary data.</text>
</comment>
<accession>A0A4Y9ZEU3</accession>
<sequence length="337" mass="38298">MVSAPLSDTVITPALAIYTMSNQSESLGDDTDSILSSSSSEDEDSLNIRVSPDWERYRGLFEDRGFHLDTVGDVKRFYEAYWERCAPGVDHQSAGYSRACGFRDEKALCKDPGLRDNFFRGRRKKDHAPIIVKAVHLRSRELDITRLLSSPPLRIDPRNHCIPVLDFIEARGDGIAFIVMEEWSPELIPEKPCCLGLFLRAIRSTIEHVAFMHLHRVAHLDISIRNLVTDYKGHYACIDYELSRRFDGTLNPKVQAGRATELPPELERGELSDPFKVDIWALGILILKASYMTGYLKDQLIHFVKPMLCEDQEERPCALDTLMAFDNMVSMMKIASC</sequence>
<protein>
    <recommendedName>
        <fullName evidence="2">Protein kinase domain-containing protein</fullName>
    </recommendedName>
</protein>
<evidence type="ECO:0000313" key="3">
    <source>
        <dbReference type="EMBL" id="TFY72680.1"/>
    </source>
</evidence>
<evidence type="ECO:0000259" key="2">
    <source>
        <dbReference type="PROSITE" id="PS50011"/>
    </source>
</evidence>
<dbReference type="Pfam" id="PF00069">
    <property type="entry name" value="Pkinase"/>
    <property type="match status" value="1"/>
</dbReference>
<dbReference type="GO" id="GO:0005524">
    <property type="term" value="F:ATP binding"/>
    <property type="evidence" value="ECO:0007669"/>
    <property type="project" value="InterPro"/>
</dbReference>
<organism evidence="3 4">
    <name type="scientific">Dentipellis fragilis</name>
    <dbReference type="NCBI Taxonomy" id="205917"/>
    <lineage>
        <taxon>Eukaryota</taxon>
        <taxon>Fungi</taxon>
        <taxon>Dikarya</taxon>
        <taxon>Basidiomycota</taxon>
        <taxon>Agaricomycotina</taxon>
        <taxon>Agaricomycetes</taxon>
        <taxon>Russulales</taxon>
        <taxon>Hericiaceae</taxon>
        <taxon>Dentipellis</taxon>
    </lineage>
</organism>
<proteinExistence type="predicted"/>
<dbReference type="OrthoDB" id="5987198at2759"/>
<keyword evidence="4" id="KW-1185">Reference proteome</keyword>
<dbReference type="SMART" id="SM00220">
    <property type="entry name" value="S_TKc"/>
    <property type="match status" value="1"/>
</dbReference>
<gene>
    <name evidence="3" type="ORF">EVG20_g318</name>
</gene>
<dbReference type="AlphaFoldDB" id="A0A4Y9ZEU3"/>
<dbReference type="PANTHER" id="PTHR24362:SF309">
    <property type="entry name" value="PROTEIN KINASE DOMAIN-CONTAINING PROTEIN"/>
    <property type="match status" value="1"/>
</dbReference>
<dbReference type="Gene3D" id="1.10.510.10">
    <property type="entry name" value="Transferase(Phosphotransferase) domain 1"/>
    <property type="match status" value="1"/>
</dbReference>
<name>A0A4Y9ZEU3_9AGAM</name>
<dbReference type="SUPFAM" id="SSF56112">
    <property type="entry name" value="Protein kinase-like (PK-like)"/>
    <property type="match status" value="1"/>
</dbReference>
<dbReference type="InterPro" id="IPR011009">
    <property type="entry name" value="Kinase-like_dom_sf"/>
</dbReference>
<feature type="domain" description="Protein kinase" evidence="2">
    <location>
        <begin position="60"/>
        <end position="337"/>
    </location>
</feature>
<dbReference type="Proteomes" id="UP000298327">
    <property type="component" value="Unassembled WGS sequence"/>
</dbReference>
<reference evidence="3 4" key="1">
    <citation type="submission" date="2019-02" db="EMBL/GenBank/DDBJ databases">
        <title>Genome sequencing of the rare red list fungi Dentipellis fragilis.</title>
        <authorList>
            <person name="Buettner E."/>
            <person name="Kellner H."/>
        </authorList>
    </citation>
    <scope>NUCLEOTIDE SEQUENCE [LARGE SCALE GENOMIC DNA]</scope>
    <source>
        <strain evidence="3 4">DSM 105465</strain>
    </source>
</reference>
<evidence type="ECO:0000313" key="4">
    <source>
        <dbReference type="Proteomes" id="UP000298327"/>
    </source>
</evidence>
<dbReference type="PANTHER" id="PTHR24362">
    <property type="entry name" value="SERINE/THREONINE-PROTEIN KINASE NEK"/>
    <property type="match status" value="1"/>
</dbReference>
<feature type="region of interest" description="Disordered" evidence="1">
    <location>
        <begin position="25"/>
        <end position="44"/>
    </location>
</feature>
<dbReference type="STRING" id="205917.A0A4Y9ZEU3"/>
<dbReference type="EMBL" id="SEOQ01000008">
    <property type="protein sequence ID" value="TFY72680.1"/>
    <property type="molecule type" value="Genomic_DNA"/>
</dbReference>